<organism evidence="2 3">
    <name type="scientific">Oryza sativa subsp. japonica</name>
    <name type="common">Rice</name>
    <dbReference type="NCBI Taxonomy" id="39947"/>
    <lineage>
        <taxon>Eukaryota</taxon>
        <taxon>Viridiplantae</taxon>
        <taxon>Streptophyta</taxon>
        <taxon>Embryophyta</taxon>
        <taxon>Tracheophyta</taxon>
        <taxon>Spermatophyta</taxon>
        <taxon>Magnoliopsida</taxon>
        <taxon>Liliopsida</taxon>
        <taxon>Poales</taxon>
        <taxon>Poaceae</taxon>
        <taxon>BOP clade</taxon>
        <taxon>Oryzoideae</taxon>
        <taxon>Oryzeae</taxon>
        <taxon>Oryzinae</taxon>
        <taxon>Oryza</taxon>
        <taxon>Oryza sativa</taxon>
    </lineage>
</organism>
<feature type="signal peptide" evidence="1">
    <location>
        <begin position="1"/>
        <end position="19"/>
    </location>
</feature>
<dbReference type="Gramene" id="Os10t0198366-00">
    <property type="protein sequence ID" value="Os10t0198366-00"/>
    <property type="gene ID" value="Os10g0198366"/>
</dbReference>
<dbReference type="AlphaFoldDB" id="A0A0P0XTI6"/>
<gene>
    <name evidence="2" type="ordered locus">Os10g0198366</name>
    <name evidence="2" type="ORF">OSNPB_100198366</name>
</gene>
<evidence type="ECO:0000313" key="3">
    <source>
        <dbReference type="Proteomes" id="UP000059680"/>
    </source>
</evidence>
<dbReference type="InParanoid" id="A0A0P0XTI6"/>
<reference evidence="2 3" key="2">
    <citation type="journal article" date="2013" name="Plant Cell Physiol.">
        <title>Rice Annotation Project Database (RAP-DB): an integrative and interactive database for rice genomics.</title>
        <authorList>
            <person name="Sakai H."/>
            <person name="Lee S.S."/>
            <person name="Tanaka T."/>
            <person name="Numa H."/>
            <person name="Kim J."/>
            <person name="Kawahara Y."/>
            <person name="Wakimoto H."/>
            <person name="Yang C.C."/>
            <person name="Iwamoto M."/>
            <person name="Abe T."/>
            <person name="Yamada Y."/>
            <person name="Muto A."/>
            <person name="Inokuchi H."/>
            <person name="Ikemura T."/>
            <person name="Matsumoto T."/>
            <person name="Sasaki T."/>
            <person name="Itoh T."/>
        </authorList>
    </citation>
    <scope>NUCLEOTIDE SEQUENCE [LARGE SCALE GENOMIC DNA]</scope>
    <source>
        <strain evidence="3">cv. Nipponbare</strain>
    </source>
</reference>
<keyword evidence="1" id="KW-0732">Signal</keyword>
<proteinExistence type="predicted"/>
<sequence length="141" mass="15010">MSGLYICLLFGCLDNEVDAGKAVLAASLPGTSNFFSSPYIISFAKDFLPIGNPSFAVPTRTPPCGSLIAVTGTGSSQPPSLPDDLLPGLPVSRSAVTFNSPPRSDGRIKVTLLYYADPSQKASSTTTFYFALRDQKHFKNN</sequence>
<evidence type="ECO:0000256" key="1">
    <source>
        <dbReference type="SAM" id="SignalP"/>
    </source>
</evidence>
<dbReference type="PaxDb" id="39947-A0A0P0XTI6"/>
<dbReference type="Proteomes" id="UP000059680">
    <property type="component" value="Chromosome 10"/>
</dbReference>
<protein>
    <submittedName>
        <fullName evidence="2">Os10g0198366 protein</fullName>
    </submittedName>
</protein>
<reference evidence="2 3" key="3">
    <citation type="journal article" date="2013" name="Rice">
        <title>Improvement of the Oryza sativa Nipponbare reference genome using next generation sequence and optical map data.</title>
        <authorList>
            <person name="Kawahara Y."/>
            <person name="de la Bastide M."/>
            <person name="Hamilton J.P."/>
            <person name="Kanamori H."/>
            <person name="McCombie W.R."/>
            <person name="Ouyang S."/>
            <person name="Schwartz D.C."/>
            <person name="Tanaka T."/>
            <person name="Wu J."/>
            <person name="Zhou S."/>
            <person name="Childs K.L."/>
            <person name="Davidson R.M."/>
            <person name="Lin H."/>
            <person name="Quesada-Ocampo L."/>
            <person name="Vaillancourt B."/>
            <person name="Sakai H."/>
            <person name="Lee S.S."/>
            <person name="Kim J."/>
            <person name="Numa H."/>
            <person name="Itoh T."/>
            <person name="Buell C.R."/>
            <person name="Matsumoto T."/>
        </authorList>
    </citation>
    <scope>NUCLEOTIDE SEQUENCE [LARGE SCALE GENOMIC DNA]</scope>
    <source>
        <strain evidence="3">cv. Nipponbare</strain>
    </source>
</reference>
<dbReference type="EMBL" id="AP014966">
    <property type="protein sequence ID" value="BAT10224.1"/>
    <property type="molecule type" value="Genomic_DNA"/>
</dbReference>
<accession>A0A0P0XTI6</accession>
<keyword evidence="3" id="KW-1185">Reference proteome</keyword>
<feature type="chain" id="PRO_5006057262" evidence="1">
    <location>
        <begin position="20"/>
        <end position="141"/>
    </location>
</feature>
<reference evidence="3" key="1">
    <citation type="journal article" date="2005" name="Nature">
        <title>The map-based sequence of the rice genome.</title>
        <authorList>
            <consortium name="International rice genome sequencing project (IRGSP)"/>
            <person name="Matsumoto T."/>
            <person name="Wu J."/>
            <person name="Kanamori H."/>
            <person name="Katayose Y."/>
            <person name="Fujisawa M."/>
            <person name="Namiki N."/>
            <person name="Mizuno H."/>
            <person name="Yamamoto K."/>
            <person name="Antonio B.A."/>
            <person name="Baba T."/>
            <person name="Sakata K."/>
            <person name="Nagamura Y."/>
            <person name="Aoki H."/>
            <person name="Arikawa K."/>
            <person name="Arita K."/>
            <person name="Bito T."/>
            <person name="Chiden Y."/>
            <person name="Fujitsuka N."/>
            <person name="Fukunaka R."/>
            <person name="Hamada M."/>
            <person name="Harada C."/>
            <person name="Hayashi A."/>
            <person name="Hijishita S."/>
            <person name="Honda M."/>
            <person name="Hosokawa S."/>
            <person name="Ichikawa Y."/>
            <person name="Idonuma A."/>
            <person name="Iijima M."/>
            <person name="Ikeda M."/>
            <person name="Ikeno M."/>
            <person name="Ito K."/>
            <person name="Ito S."/>
            <person name="Ito T."/>
            <person name="Ito Y."/>
            <person name="Ito Y."/>
            <person name="Iwabuchi A."/>
            <person name="Kamiya K."/>
            <person name="Karasawa W."/>
            <person name="Kurita K."/>
            <person name="Katagiri S."/>
            <person name="Kikuta A."/>
            <person name="Kobayashi H."/>
            <person name="Kobayashi N."/>
            <person name="Machita K."/>
            <person name="Maehara T."/>
            <person name="Masukawa M."/>
            <person name="Mizubayashi T."/>
            <person name="Mukai Y."/>
            <person name="Nagasaki H."/>
            <person name="Nagata Y."/>
            <person name="Naito S."/>
            <person name="Nakashima M."/>
            <person name="Nakama Y."/>
            <person name="Nakamichi Y."/>
            <person name="Nakamura M."/>
            <person name="Meguro A."/>
            <person name="Negishi M."/>
            <person name="Ohta I."/>
            <person name="Ohta T."/>
            <person name="Okamoto M."/>
            <person name="Ono N."/>
            <person name="Saji S."/>
            <person name="Sakaguchi M."/>
            <person name="Sakai K."/>
            <person name="Shibata M."/>
            <person name="Shimokawa T."/>
            <person name="Song J."/>
            <person name="Takazaki Y."/>
            <person name="Terasawa K."/>
            <person name="Tsugane M."/>
            <person name="Tsuji K."/>
            <person name="Ueda S."/>
            <person name="Waki K."/>
            <person name="Yamagata H."/>
            <person name="Yamamoto M."/>
            <person name="Yamamoto S."/>
            <person name="Yamane H."/>
            <person name="Yoshiki S."/>
            <person name="Yoshihara R."/>
            <person name="Yukawa K."/>
            <person name="Zhong H."/>
            <person name="Yano M."/>
            <person name="Yuan Q."/>
            <person name="Ouyang S."/>
            <person name="Liu J."/>
            <person name="Jones K.M."/>
            <person name="Gansberger K."/>
            <person name="Moffat K."/>
            <person name="Hill J."/>
            <person name="Bera J."/>
            <person name="Fadrosh D."/>
            <person name="Jin S."/>
            <person name="Johri S."/>
            <person name="Kim M."/>
            <person name="Overton L."/>
            <person name="Reardon M."/>
            <person name="Tsitrin T."/>
            <person name="Vuong H."/>
            <person name="Weaver B."/>
            <person name="Ciecko A."/>
            <person name="Tallon L."/>
            <person name="Jackson J."/>
            <person name="Pai G."/>
            <person name="Aken S.V."/>
            <person name="Utterback T."/>
            <person name="Reidmuller S."/>
            <person name="Feldblyum T."/>
            <person name="Hsiao J."/>
            <person name="Zismann V."/>
            <person name="Iobst S."/>
            <person name="de Vazeille A.R."/>
            <person name="Buell C.R."/>
            <person name="Ying K."/>
            <person name="Li Y."/>
            <person name="Lu T."/>
            <person name="Huang Y."/>
            <person name="Zhao Q."/>
            <person name="Feng Q."/>
            <person name="Zhang L."/>
            <person name="Zhu J."/>
            <person name="Weng Q."/>
            <person name="Mu J."/>
            <person name="Lu Y."/>
            <person name="Fan D."/>
            <person name="Liu Y."/>
            <person name="Guan J."/>
            <person name="Zhang Y."/>
            <person name="Yu S."/>
            <person name="Liu X."/>
            <person name="Zhang Y."/>
            <person name="Hong G."/>
            <person name="Han B."/>
            <person name="Choisne N."/>
            <person name="Demange N."/>
            <person name="Orjeda G."/>
            <person name="Samain S."/>
            <person name="Cattolico L."/>
            <person name="Pelletier E."/>
            <person name="Couloux A."/>
            <person name="Segurens B."/>
            <person name="Wincker P."/>
            <person name="D'Hont A."/>
            <person name="Scarpelli C."/>
            <person name="Weissenbach J."/>
            <person name="Salanoubat M."/>
            <person name="Quetier F."/>
            <person name="Yu Y."/>
            <person name="Kim H.R."/>
            <person name="Rambo T."/>
            <person name="Currie J."/>
            <person name="Collura K."/>
            <person name="Luo M."/>
            <person name="Yang T."/>
            <person name="Ammiraju J.S.S."/>
            <person name="Engler F."/>
            <person name="Soderlund C."/>
            <person name="Wing R.A."/>
            <person name="Palmer L.E."/>
            <person name="de la Bastide M."/>
            <person name="Spiegel L."/>
            <person name="Nascimento L."/>
            <person name="Zutavern T."/>
            <person name="O'Shaughnessy A."/>
            <person name="Dike S."/>
            <person name="Dedhia N."/>
            <person name="Preston R."/>
            <person name="Balija V."/>
            <person name="McCombie W.R."/>
            <person name="Chow T."/>
            <person name="Chen H."/>
            <person name="Chung M."/>
            <person name="Chen C."/>
            <person name="Shaw J."/>
            <person name="Wu H."/>
            <person name="Hsiao K."/>
            <person name="Chao Y."/>
            <person name="Chu M."/>
            <person name="Cheng C."/>
            <person name="Hour A."/>
            <person name="Lee P."/>
            <person name="Lin S."/>
            <person name="Lin Y."/>
            <person name="Liou J."/>
            <person name="Liu S."/>
            <person name="Hsing Y."/>
            <person name="Raghuvanshi S."/>
            <person name="Mohanty A."/>
            <person name="Bharti A.K."/>
            <person name="Gaur A."/>
            <person name="Gupta V."/>
            <person name="Kumar D."/>
            <person name="Ravi V."/>
            <person name="Vij S."/>
            <person name="Kapur A."/>
            <person name="Khurana P."/>
            <person name="Khurana P."/>
            <person name="Khurana J.P."/>
            <person name="Tyagi A.K."/>
            <person name="Gaikwad K."/>
            <person name="Singh A."/>
            <person name="Dalal V."/>
            <person name="Srivastava S."/>
            <person name="Dixit A."/>
            <person name="Pal A.K."/>
            <person name="Ghazi I.A."/>
            <person name="Yadav M."/>
            <person name="Pandit A."/>
            <person name="Bhargava A."/>
            <person name="Sureshbabu K."/>
            <person name="Batra K."/>
            <person name="Sharma T.R."/>
            <person name="Mohapatra T."/>
            <person name="Singh N.K."/>
            <person name="Messing J."/>
            <person name="Nelson A.B."/>
            <person name="Fuks G."/>
            <person name="Kavchok S."/>
            <person name="Keizer G."/>
            <person name="Linton E."/>
            <person name="Llaca V."/>
            <person name="Song R."/>
            <person name="Tanyolac B."/>
            <person name="Young S."/>
            <person name="Ho-Il K."/>
            <person name="Hahn J.H."/>
            <person name="Sangsakoo G."/>
            <person name="Vanavichit A."/>
            <person name="de Mattos Luiz.A.T."/>
            <person name="Zimmer P.D."/>
            <person name="Malone G."/>
            <person name="Dellagostin O."/>
            <person name="de Oliveira A.C."/>
            <person name="Bevan M."/>
            <person name="Bancroft I."/>
            <person name="Minx P."/>
            <person name="Cordum H."/>
            <person name="Wilson R."/>
            <person name="Cheng Z."/>
            <person name="Jin W."/>
            <person name="Jiang J."/>
            <person name="Leong S.A."/>
            <person name="Iwama H."/>
            <person name="Gojobori T."/>
            <person name="Itoh T."/>
            <person name="Niimura Y."/>
            <person name="Fujii Y."/>
            <person name="Habara T."/>
            <person name="Sakai H."/>
            <person name="Sato Y."/>
            <person name="Wilson G."/>
            <person name="Kumar K."/>
            <person name="McCouch S."/>
            <person name="Juretic N."/>
            <person name="Hoen D."/>
            <person name="Wright S."/>
            <person name="Bruskiewich R."/>
            <person name="Bureau T."/>
            <person name="Miyao A."/>
            <person name="Hirochika H."/>
            <person name="Nishikawa T."/>
            <person name="Kadowaki K."/>
            <person name="Sugiura M."/>
            <person name="Burr B."/>
            <person name="Sasaki T."/>
        </authorList>
    </citation>
    <scope>NUCLEOTIDE SEQUENCE [LARGE SCALE GENOMIC DNA]</scope>
    <source>
        <strain evidence="3">cv. Nipponbare</strain>
    </source>
</reference>
<evidence type="ECO:0000313" key="2">
    <source>
        <dbReference type="EMBL" id="BAT10224.1"/>
    </source>
</evidence>
<name>A0A0P0XTI6_ORYSJ</name>